<evidence type="ECO:0000313" key="9">
    <source>
        <dbReference type="EMBL" id="OIT01192.1"/>
    </source>
</evidence>
<accession>A0A1J6IKZ5</accession>
<comment type="subcellular location">
    <subcellularLocation>
        <location evidence="1">Nucleus</location>
    </subcellularLocation>
</comment>
<dbReference type="OMA" id="IQFWQPP"/>
<dbReference type="GO" id="GO:0003700">
    <property type="term" value="F:DNA-binding transcription factor activity"/>
    <property type="evidence" value="ECO:0007669"/>
    <property type="project" value="InterPro"/>
</dbReference>
<dbReference type="Pfam" id="PF05142">
    <property type="entry name" value="DUF702"/>
    <property type="match status" value="1"/>
</dbReference>
<keyword evidence="10" id="KW-1185">Reference proteome</keyword>
<dbReference type="EMBL" id="MJEQ01037189">
    <property type="protein sequence ID" value="OIT01192.1"/>
    <property type="molecule type" value="Genomic_DNA"/>
</dbReference>
<keyword evidence="3" id="KW-0479">Metal-binding</keyword>
<comment type="caution">
    <text evidence="9">The sequence shown here is derived from an EMBL/GenBank/DDBJ whole genome shotgun (WGS) entry which is preliminary data.</text>
</comment>
<feature type="compositionally biased region" description="Low complexity" evidence="8">
    <location>
        <begin position="218"/>
        <end position="234"/>
    </location>
</feature>
<gene>
    <name evidence="9" type="primary">LRP1</name>
    <name evidence="9" type="ORF">A4A49_24732</name>
</gene>
<feature type="compositionally biased region" description="Polar residues" evidence="8">
    <location>
        <begin position="191"/>
        <end position="202"/>
    </location>
</feature>
<proteinExistence type="inferred from homology"/>
<keyword evidence="6" id="KW-0010">Activator</keyword>
<dbReference type="GO" id="GO:0003677">
    <property type="term" value="F:DNA binding"/>
    <property type="evidence" value="ECO:0007669"/>
    <property type="project" value="UniProtKB-KW"/>
</dbReference>
<feature type="compositionally biased region" description="Low complexity" evidence="8">
    <location>
        <begin position="101"/>
        <end position="110"/>
    </location>
</feature>
<feature type="compositionally biased region" description="Polar residues" evidence="8">
    <location>
        <begin position="235"/>
        <end position="247"/>
    </location>
</feature>
<evidence type="ECO:0000313" key="10">
    <source>
        <dbReference type="Proteomes" id="UP000187609"/>
    </source>
</evidence>
<dbReference type="KEGG" id="nau:109229504"/>
<feature type="region of interest" description="Disordered" evidence="8">
    <location>
        <begin position="88"/>
        <end position="110"/>
    </location>
</feature>
<dbReference type="GeneID" id="109229504"/>
<dbReference type="OrthoDB" id="1913243at2759"/>
<dbReference type="InterPro" id="IPR006511">
    <property type="entry name" value="SHI_C"/>
</dbReference>
<evidence type="ECO:0000256" key="6">
    <source>
        <dbReference type="ARBA" id="ARBA00023159"/>
    </source>
</evidence>
<keyword evidence="4" id="KW-0862">Zinc</keyword>
<feature type="region of interest" description="Disordered" evidence="8">
    <location>
        <begin position="188"/>
        <end position="252"/>
    </location>
</feature>
<evidence type="ECO:0000256" key="4">
    <source>
        <dbReference type="ARBA" id="ARBA00022833"/>
    </source>
</evidence>
<reference evidence="9" key="1">
    <citation type="submission" date="2016-11" db="EMBL/GenBank/DDBJ databases">
        <title>The genome of Nicotiana attenuata.</title>
        <authorList>
            <person name="Xu S."/>
            <person name="Brockmoeller T."/>
            <person name="Gaquerel E."/>
            <person name="Navarro A."/>
            <person name="Kuhl H."/>
            <person name="Gase K."/>
            <person name="Ling Z."/>
            <person name="Zhou W."/>
            <person name="Kreitzer C."/>
            <person name="Stanke M."/>
            <person name="Tang H."/>
            <person name="Lyons E."/>
            <person name="Pandey P."/>
            <person name="Pandey S.P."/>
            <person name="Timmermann B."/>
            <person name="Baldwin I.T."/>
        </authorList>
    </citation>
    <scope>NUCLEOTIDE SEQUENCE [LARGE SCALE GENOMIC DNA]</scope>
    <source>
        <strain evidence="9">UT</strain>
    </source>
</reference>
<evidence type="ECO:0000256" key="1">
    <source>
        <dbReference type="ARBA" id="ARBA00004123"/>
    </source>
</evidence>
<dbReference type="PANTHER" id="PTHR31604:SF30">
    <property type="entry name" value="PROTEIN LATERAL ROOT PRIMORDIUM 1"/>
    <property type="match status" value="1"/>
</dbReference>
<evidence type="ECO:0000256" key="2">
    <source>
        <dbReference type="ARBA" id="ARBA00006911"/>
    </source>
</evidence>
<dbReference type="GO" id="GO:0005634">
    <property type="term" value="C:nucleus"/>
    <property type="evidence" value="ECO:0007669"/>
    <property type="project" value="UniProtKB-SubCell"/>
</dbReference>
<evidence type="ECO:0000256" key="3">
    <source>
        <dbReference type="ARBA" id="ARBA00022723"/>
    </source>
</evidence>
<comment type="similarity">
    <text evidence="2">Belongs to the SHI protein family.</text>
</comment>
<keyword evidence="5" id="KW-0238">DNA-binding</keyword>
<dbReference type="Gramene" id="OIT01192">
    <property type="protein sequence ID" value="OIT01192"/>
    <property type="gene ID" value="A4A49_24732"/>
</dbReference>
<dbReference type="GO" id="GO:0045893">
    <property type="term" value="P:positive regulation of DNA-templated transcription"/>
    <property type="evidence" value="ECO:0007669"/>
    <property type="project" value="TreeGrafter"/>
</dbReference>
<evidence type="ECO:0000256" key="8">
    <source>
        <dbReference type="SAM" id="MobiDB-lite"/>
    </source>
</evidence>
<dbReference type="GO" id="GO:0046872">
    <property type="term" value="F:metal ion binding"/>
    <property type="evidence" value="ECO:0007669"/>
    <property type="project" value="UniProtKB-KW"/>
</dbReference>
<feature type="region of interest" description="Disordered" evidence="8">
    <location>
        <begin position="31"/>
        <end position="51"/>
    </location>
</feature>
<name>A0A1J6IKZ5_NICAT</name>
<dbReference type="AlphaFoldDB" id="A0A1J6IKZ5"/>
<dbReference type="STRING" id="49451.A0A1J6IKZ5"/>
<evidence type="ECO:0000256" key="5">
    <source>
        <dbReference type="ARBA" id="ARBA00023125"/>
    </source>
</evidence>
<sequence length="352" mass="37649">MWSASSSRQMHINYGLSPEMGMFVVHPASFHHHHHHQHSHQENTINFDPINGSNISTTNTSLGVGVIPLLTATPLTNMVSFDDQDLVSRNRGNDNEGGGFQFFSNQQPQNSTNYTKNSNILGSGNGNNNNIGGSVSSTSSATCQDCGNQAKKDCPHRRCRTCCKSRGFDCTTHVKSTWVPAARRRERQLIGGTSTNVNVAAGSSSQSTSSAKKPRLVHSQATTTASHTSTSNTTPPRSFDTSSSHQDASFKASLPGQVRAPAVFKCVRVTSVDDGDDEFAYQAVVRIGGHVFKGFLYDQGIEEGKDNNNYPNFSDLHLGGSGNITNDTSDLYAASTGGGGLLGGSNYGNQIN</sequence>
<dbReference type="PANTHER" id="PTHR31604">
    <property type="entry name" value="PROTEIN LATERAL ROOT PRIMORDIUM 1"/>
    <property type="match status" value="1"/>
</dbReference>
<dbReference type="NCBIfam" id="TIGR01624">
    <property type="entry name" value="LRP1_Cterm"/>
    <property type="match status" value="1"/>
</dbReference>
<evidence type="ECO:0000256" key="7">
    <source>
        <dbReference type="ARBA" id="ARBA00023242"/>
    </source>
</evidence>
<feature type="compositionally biased region" description="Polar residues" evidence="8">
    <location>
        <begin position="42"/>
        <end position="51"/>
    </location>
</feature>
<organism evidence="9 10">
    <name type="scientific">Nicotiana attenuata</name>
    <name type="common">Coyote tobacco</name>
    <dbReference type="NCBI Taxonomy" id="49451"/>
    <lineage>
        <taxon>Eukaryota</taxon>
        <taxon>Viridiplantae</taxon>
        <taxon>Streptophyta</taxon>
        <taxon>Embryophyta</taxon>
        <taxon>Tracheophyta</taxon>
        <taxon>Spermatophyta</taxon>
        <taxon>Magnoliopsida</taxon>
        <taxon>eudicotyledons</taxon>
        <taxon>Gunneridae</taxon>
        <taxon>Pentapetalae</taxon>
        <taxon>asterids</taxon>
        <taxon>lamiids</taxon>
        <taxon>Solanales</taxon>
        <taxon>Solanaceae</taxon>
        <taxon>Nicotianoideae</taxon>
        <taxon>Nicotianeae</taxon>
        <taxon>Nicotiana</taxon>
    </lineage>
</organism>
<dbReference type="InterPro" id="IPR006510">
    <property type="entry name" value="Znf_LRP1"/>
</dbReference>
<dbReference type="NCBIfam" id="TIGR01623">
    <property type="entry name" value="put_zinc_LRP1"/>
    <property type="match status" value="1"/>
</dbReference>
<dbReference type="Proteomes" id="UP000187609">
    <property type="component" value="Unassembled WGS sequence"/>
</dbReference>
<keyword evidence="7" id="KW-0539">Nucleus</keyword>
<dbReference type="InterPro" id="IPR007818">
    <property type="entry name" value="SHI"/>
</dbReference>
<protein>
    <submittedName>
        <fullName evidence="9">Protein lateral root primordium 1</fullName>
    </submittedName>
</protein>